<dbReference type="Proteomes" id="UP000798662">
    <property type="component" value="Chromosome 3"/>
</dbReference>
<keyword evidence="2" id="KW-1185">Reference proteome</keyword>
<dbReference type="EMBL" id="CM020620">
    <property type="protein sequence ID" value="KAK1867025.1"/>
    <property type="molecule type" value="Genomic_DNA"/>
</dbReference>
<reference evidence="1" key="1">
    <citation type="submission" date="2019-11" db="EMBL/GenBank/DDBJ databases">
        <title>Nori genome reveals adaptations in red seaweeds to the harsh intertidal environment.</title>
        <authorList>
            <person name="Wang D."/>
            <person name="Mao Y."/>
        </authorList>
    </citation>
    <scope>NUCLEOTIDE SEQUENCE</scope>
    <source>
        <tissue evidence="1">Gametophyte</tissue>
    </source>
</reference>
<gene>
    <name evidence="1" type="ORF">I4F81_009535</name>
</gene>
<comment type="caution">
    <text evidence="1">The sequence shown here is derived from an EMBL/GenBank/DDBJ whole genome shotgun (WGS) entry which is preliminary data.</text>
</comment>
<protein>
    <submittedName>
        <fullName evidence="1">Uncharacterized protein</fullName>
    </submittedName>
</protein>
<evidence type="ECO:0000313" key="1">
    <source>
        <dbReference type="EMBL" id="KAK1867025.1"/>
    </source>
</evidence>
<organism evidence="1 2">
    <name type="scientific">Pyropia yezoensis</name>
    <name type="common">Susabi-nori</name>
    <name type="synonym">Porphyra yezoensis</name>
    <dbReference type="NCBI Taxonomy" id="2788"/>
    <lineage>
        <taxon>Eukaryota</taxon>
        <taxon>Rhodophyta</taxon>
        <taxon>Bangiophyceae</taxon>
        <taxon>Bangiales</taxon>
        <taxon>Bangiaceae</taxon>
        <taxon>Pyropia</taxon>
    </lineage>
</organism>
<proteinExistence type="predicted"/>
<accession>A0ACC3CA86</accession>
<evidence type="ECO:0000313" key="2">
    <source>
        <dbReference type="Proteomes" id="UP000798662"/>
    </source>
</evidence>
<sequence length="625" mass="62577">MPRPPLVVAFAAAAVPSSFSRPSSVVVNVATASLPPWGPRPAVRATTCRLTPRQSVLPVLVRAGVAAPLWPPSQFGDRPPRRRRRSAALRAAAEGPPPPQPAVGDASPLPTGVPDATTPVASSNGLTSSSNGVAAAGAAPAADDDTPPVAEDCRPPAQRARRAYSNVDPVSFERRPGSLLAAAALVTGTTVGAGVLAMPAVTASSGWLPSSAALVGVWAVAAAEALLLAEVAVNTQCALGRPTAVSILSMARATLGDRGAAVTSGAYVLKYAAVLVAYVAQGGTIVAETTARLPWGGLPTWAAGPAFAASMGAFLWAAPDALVAMVNNWLVAATVALFAGLVFFTAGDFQPAALLTERHWASVIPDALPVLLVSLTYHNTIPYLCSYLEGDRTKIRAAVVGGSALPLAMFLLWNAVILGSGDVQAAVAAAGAAAAATAAALASGGAEAAGATASAASAAAAAASAAPPPLFDPVAWLRNGGNTTGALVSGFSLLAIITSVVGNVTGLVDFVNDGFLSSRLLSNAQVRRYSWAAYLVTLVPPTVIAVVSPDAFFWALDLAGIYGVSVLFGVLPCAMAWRLRDGEGGLGAPYPPLVPGGGLLLGALAAGPALLVTSAAASHVAGLFH</sequence>
<name>A0ACC3CA86_PYRYE</name>